<feature type="region of interest" description="Disordered" evidence="1">
    <location>
        <begin position="56"/>
        <end position="76"/>
    </location>
</feature>
<evidence type="ECO:0000313" key="2">
    <source>
        <dbReference type="EMBL" id="RZC11978.1"/>
    </source>
</evidence>
<feature type="compositionally biased region" description="Low complexity" evidence="1">
    <location>
        <begin position="1"/>
        <end position="13"/>
    </location>
</feature>
<comment type="caution">
    <text evidence="2">The sequence shown here is derived from an EMBL/GenBank/DDBJ whole genome shotgun (WGS) entry which is preliminary data.</text>
</comment>
<dbReference type="EMBL" id="QZWG01000005">
    <property type="protein sequence ID" value="RZC11978.1"/>
    <property type="molecule type" value="Genomic_DNA"/>
</dbReference>
<accession>A0A445KML7</accession>
<dbReference type="PANTHER" id="PTHR33067:SF9">
    <property type="entry name" value="RNA-DIRECTED DNA POLYMERASE"/>
    <property type="match status" value="1"/>
</dbReference>
<sequence length="545" mass="61171">MQQQQQQSQQRQQATEAPPQPSLEELVRQMTIQNMQFQQETRASIQSLTNQMGQMTTQMNQAQSQNSDKLPSQTVQNPKNVSVITLRSGNQIQVPPPVAAPAPKPVKLYSTLEKEDEIVAQKRKLPNKNFHAGGPSSSNSDLQQHPIPLPFPPRAIPNKKMEEAEKEILETFRKVEVNIPLLDAIKQIPRYTKFLKDLCTHKRKLKGNERISMGRNVSALIGKFVPHIPEKCKDPGTFCIPCIIGNSKFENVMLDLGALVSVMPLSIFNSLSLGPLQSTDVVIHLANRSVAYPAGFIEDVLVWVGELIFPVDFYVLNMEEGFSHGSVPIILGRPFMKIARTKIDVYAGTLSMEFGDIVVPFNILDAMKHPSEDHFVFCAEIIDQIVDNYMFDFDSGRKHLFLSDLHTCHSLCIASESEFEFDPVSDFYAENESEFESGFDFLGVVPLDVDFLESECTNHVAGSTSTSDLLYEVQAKEPFSSPTMVPPTVQPPPTPELKPLPATLKYAYLEDKENFPVIIFAFLDAKQEEKLLLVLEKHKKAIGWI</sequence>
<dbReference type="Proteomes" id="UP000289340">
    <property type="component" value="Chromosome 5"/>
</dbReference>
<dbReference type="AlphaFoldDB" id="A0A445KML7"/>
<proteinExistence type="predicted"/>
<reference evidence="2 3" key="1">
    <citation type="submission" date="2018-09" db="EMBL/GenBank/DDBJ databases">
        <title>A high-quality reference genome of wild soybean provides a powerful tool to mine soybean genomes.</title>
        <authorList>
            <person name="Xie M."/>
            <person name="Chung C.Y.L."/>
            <person name="Li M.-W."/>
            <person name="Wong F.-L."/>
            <person name="Chan T.-F."/>
            <person name="Lam H.-M."/>
        </authorList>
    </citation>
    <scope>NUCLEOTIDE SEQUENCE [LARGE SCALE GENOMIC DNA]</scope>
    <source>
        <strain evidence="3">cv. W05</strain>
        <tissue evidence="2">Hypocotyl of etiolated seedlings</tissue>
    </source>
</reference>
<dbReference type="Gene3D" id="2.40.70.10">
    <property type="entry name" value="Acid Proteases"/>
    <property type="match status" value="1"/>
</dbReference>
<evidence type="ECO:0000313" key="3">
    <source>
        <dbReference type="Proteomes" id="UP000289340"/>
    </source>
</evidence>
<dbReference type="PANTHER" id="PTHR33067">
    <property type="entry name" value="RNA-DIRECTED DNA POLYMERASE-RELATED"/>
    <property type="match status" value="1"/>
</dbReference>
<protein>
    <submittedName>
        <fullName evidence="2">Uncharacterized protein</fullName>
    </submittedName>
</protein>
<keyword evidence="3" id="KW-1185">Reference proteome</keyword>
<evidence type="ECO:0000256" key="1">
    <source>
        <dbReference type="SAM" id="MobiDB-lite"/>
    </source>
</evidence>
<feature type="compositionally biased region" description="Polar residues" evidence="1">
    <location>
        <begin position="64"/>
        <end position="76"/>
    </location>
</feature>
<name>A0A445KML7_GLYSO</name>
<feature type="region of interest" description="Disordered" evidence="1">
    <location>
        <begin position="125"/>
        <end position="156"/>
    </location>
</feature>
<dbReference type="InterPro" id="IPR021109">
    <property type="entry name" value="Peptidase_aspartic_dom_sf"/>
</dbReference>
<organism evidence="2 3">
    <name type="scientific">Glycine soja</name>
    <name type="common">Wild soybean</name>
    <dbReference type="NCBI Taxonomy" id="3848"/>
    <lineage>
        <taxon>Eukaryota</taxon>
        <taxon>Viridiplantae</taxon>
        <taxon>Streptophyta</taxon>
        <taxon>Embryophyta</taxon>
        <taxon>Tracheophyta</taxon>
        <taxon>Spermatophyta</taxon>
        <taxon>Magnoliopsida</taxon>
        <taxon>eudicotyledons</taxon>
        <taxon>Gunneridae</taxon>
        <taxon>Pentapetalae</taxon>
        <taxon>rosids</taxon>
        <taxon>fabids</taxon>
        <taxon>Fabales</taxon>
        <taxon>Fabaceae</taxon>
        <taxon>Papilionoideae</taxon>
        <taxon>50 kb inversion clade</taxon>
        <taxon>NPAAA clade</taxon>
        <taxon>indigoferoid/millettioid clade</taxon>
        <taxon>Phaseoleae</taxon>
        <taxon>Glycine</taxon>
        <taxon>Glycine subgen. Soja</taxon>
    </lineage>
</organism>
<dbReference type="CDD" id="cd00303">
    <property type="entry name" value="retropepsin_like"/>
    <property type="match status" value="1"/>
</dbReference>
<feature type="region of interest" description="Disordered" evidence="1">
    <location>
        <begin position="1"/>
        <end position="28"/>
    </location>
</feature>
<gene>
    <name evidence="2" type="ORF">D0Y65_011969</name>
</gene>